<keyword evidence="5 7" id="KW-0472">Membrane</keyword>
<name>A0ABP8KYS7_9MICO</name>
<evidence type="ECO:0000256" key="6">
    <source>
        <dbReference type="SAM" id="MobiDB-lite"/>
    </source>
</evidence>
<dbReference type="InterPro" id="IPR002541">
    <property type="entry name" value="Cyt_c_assembly"/>
</dbReference>
<reference evidence="10" key="1">
    <citation type="journal article" date="2019" name="Int. J. Syst. Evol. Microbiol.">
        <title>The Global Catalogue of Microorganisms (GCM) 10K type strain sequencing project: providing services to taxonomists for standard genome sequencing and annotation.</title>
        <authorList>
            <consortium name="The Broad Institute Genomics Platform"/>
            <consortium name="The Broad Institute Genome Sequencing Center for Infectious Disease"/>
            <person name="Wu L."/>
            <person name="Ma J."/>
        </authorList>
    </citation>
    <scope>NUCLEOTIDE SEQUENCE [LARGE SCALE GENOMIC DNA]</scope>
    <source>
        <strain evidence="10">JCM 17810</strain>
    </source>
</reference>
<dbReference type="PANTHER" id="PTHR30071:SF1">
    <property type="entry name" value="CYTOCHROME B_B6 PROTEIN-RELATED"/>
    <property type="match status" value="1"/>
</dbReference>
<feature type="transmembrane region" description="Helical" evidence="7">
    <location>
        <begin position="297"/>
        <end position="318"/>
    </location>
</feature>
<evidence type="ECO:0000256" key="5">
    <source>
        <dbReference type="ARBA" id="ARBA00023136"/>
    </source>
</evidence>
<evidence type="ECO:0000256" key="3">
    <source>
        <dbReference type="ARBA" id="ARBA00022748"/>
    </source>
</evidence>
<feature type="transmembrane region" description="Helical" evidence="7">
    <location>
        <begin position="12"/>
        <end position="30"/>
    </location>
</feature>
<feature type="transmembrane region" description="Helical" evidence="7">
    <location>
        <begin position="144"/>
        <end position="169"/>
    </location>
</feature>
<evidence type="ECO:0000256" key="7">
    <source>
        <dbReference type="SAM" id="Phobius"/>
    </source>
</evidence>
<evidence type="ECO:0000256" key="1">
    <source>
        <dbReference type="ARBA" id="ARBA00004141"/>
    </source>
</evidence>
<organism evidence="9 10">
    <name type="scientific">Georgenia halophila</name>
    <dbReference type="NCBI Taxonomy" id="620889"/>
    <lineage>
        <taxon>Bacteria</taxon>
        <taxon>Bacillati</taxon>
        <taxon>Actinomycetota</taxon>
        <taxon>Actinomycetes</taxon>
        <taxon>Micrococcales</taxon>
        <taxon>Bogoriellaceae</taxon>
        <taxon>Georgenia</taxon>
    </lineage>
</organism>
<keyword evidence="10" id="KW-1185">Reference proteome</keyword>
<feature type="transmembrane region" description="Helical" evidence="7">
    <location>
        <begin position="270"/>
        <end position="285"/>
    </location>
</feature>
<keyword evidence="3" id="KW-0201">Cytochrome c-type biogenesis</keyword>
<dbReference type="InterPro" id="IPR045062">
    <property type="entry name" value="Cyt_c_biogenesis_CcsA/CcmC"/>
</dbReference>
<feature type="domain" description="Cytochrome c assembly protein" evidence="8">
    <location>
        <begin position="81"/>
        <end position="322"/>
    </location>
</feature>
<keyword evidence="2 7" id="KW-0812">Transmembrane</keyword>
<evidence type="ECO:0000313" key="9">
    <source>
        <dbReference type="EMBL" id="GAA4418325.1"/>
    </source>
</evidence>
<comment type="caution">
    <text evidence="9">The sequence shown here is derived from an EMBL/GenBank/DDBJ whole genome shotgun (WGS) entry which is preliminary data.</text>
</comment>
<comment type="subcellular location">
    <subcellularLocation>
        <location evidence="1">Membrane</location>
        <topology evidence="1">Multi-pass membrane protein</topology>
    </subcellularLocation>
</comment>
<evidence type="ECO:0000256" key="4">
    <source>
        <dbReference type="ARBA" id="ARBA00022989"/>
    </source>
</evidence>
<sequence>MTDFGQLSTLLVYGAMAAYMVALVAFAVDLSGLRDRRPVERRPVERRRKAVGIAMSTTRVGILLHLAGVVTRGIAAERVPWANMYEFSILATLIAVGVFLGLQRGRDLRFLGTFVIGPVLLLLGVAVSVLFVRADGVQPALDSYWLVIHVSIATIATGVLTVAAILSSLQLVRERGELREAAHETERAAERAPELVGAGAPAKQAPSSGPPAPRRMSKLVESMPSSAELERLAFRLNAVGFMLWTFTVVAGAIWAEHAWGRPWGWDPKETWSFVVWVVYAAYLHSRATRGWEGRRAAYLSIFGFACVLANYFLVNLVFNGLHSYSGLG</sequence>
<feature type="transmembrane region" description="Helical" evidence="7">
    <location>
        <begin position="114"/>
        <end position="132"/>
    </location>
</feature>
<evidence type="ECO:0000256" key="2">
    <source>
        <dbReference type="ARBA" id="ARBA00022692"/>
    </source>
</evidence>
<protein>
    <submittedName>
        <fullName evidence="9">C-type cytochrome biogenesis protein CcsB</fullName>
    </submittedName>
</protein>
<feature type="region of interest" description="Disordered" evidence="6">
    <location>
        <begin position="182"/>
        <end position="216"/>
    </location>
</feature>
<feature type="transmembrane region" description="Helical" evidence="7">
    <location>
        <begin position="82"/>
        <end position="102"/>
    </location>
</feature>
<feature type="transmembrane region" description="Helical" evidence="7">
    <location>
        <begin position="50"/>
        <end position="70"/>
    </location>
</feature>
<dbReference type="InterPro" id="IPR017562">
    <property type="entry name" value="Cyt_c_biogenesis_CcsA"/>
</dbReference>
<keyword evidence="4 7" id="KW-1133">Transmembrane helix</keyword>
<proteinExistence type="predicted"/>
<dbReference type="RefSeq" id="WP_345215164.1">
    <property type="nucleotide sequence ID" value="NZ_BAABGN010000002.1"/>
</dbReference>
<dbReference type="EMBL" id="BAABGN010000002">
    <property type="protein sequence ID" value="GAA4418325.1"/>
    <property type="molecule type" value="Genomic_DNA"/>
</dbReference>
<feature type="transmembrane region" description="Helical" evidence="7">
    <location>
        <begin position="232"/>
        <end position="255"/>
    </location>
</feature>
<feature type="compositionally biased region" description="Basic and acidic residues" evidence="6">
    <location>
        <begin position="182"/>
        <end position="193"/>
    </location>
</feature>
<gene>
    <name evidence="9" type="primary">ccsB</name>
    <name evidence="9" type="ORF">GCM10023169_07770</name>
</gene>
<accession>A0ABP8KYS7</accession>
<dbReference type="PANTHER" id="PTHR30071">
    <property type="entry name" value="HEME EXPORTER PROTEIN C"/>
    <property type="match status" value="1"/>
</dbReference>
<evidence type="ECO:0000259" key="8">
    <source>
        <dbReference type="Pfam" id="PF01578"/>
    </source>
</evidence>
<dbReference type="NCBIfam" id="TIGR03144">
    <property type="entry name" value="cytochr_II_ccsB"/>
    <property type="match status" value="1"/>
</dbReference>
<dbReference type="Pfam" id="PF01578">
    <property type="entry name" value="Cytochrom_C_asm"/>
    <property type="match status" value="1"/>
</dbReference>
<evidence type="ECO:0000313" key="10">
    <source>
        <dbReference type="Proteomes" id="UP001500622"/>
    </source>
</evidence>
<dbReference type="Proteomes" id="UP001500622">
    <property type="component" value="Unassembled WGS sequence"/>
</dbReference>